<organism evidence="3 4">
    <name type="scientific">Acidiphilium cryptum (strain JF-5)</name>
    <dbReference type="NCBI Taxonomy" id="349163"/>
    <lineage>
        <taxon>Bacteria</taxon>
        <taxon>Pseudomonadati</taxon>
        <taxon>Pseudomonadota</taxon>
        <taxon>Alphaproteobacteria</taxon>
        <taxon>Acetobacterales</taxon>
        <taxon>Acidocellaceae</taxon>
        <taxon>Acidiphilium</taxon>
    </lineage>
</organism>
<dbReference type="Pfam" id="PF04809">
    <property type="entry name" value="HupH_C"/>
    <property type="match status" value="2"/>
</dbReference>
<comment type="similarity">
    <text evidence="1">Belongs to the HupH/HyaF family.</text>
</comment>
<proteinExistence type="inferred from homology"/>
<dbReference type="HOGENOM" id="CLU_079566_0_0_5"/>
<dbReference type="eggNOG" id="COG1773">
    <property type="taxonomic scope" value="Bacteria"/>
</dbReference>
<evidence type="ECO:0000313" key="4">
    <source>
        <dbReference type="Proteomes" id="UP000000245"/>
    </source>
</evidence>
<evidence type="ECO:0000313" key="3">
    <source>
        <dbReference type="EMBL" id="ABQ29560.1"/>
    </source>
</evidence>
<feature type="domain" description="HupH hydrogenase expression protein C-terminal" evidence="2">
    <location>
        <begin position="47"/>
        <end position="139"/>
    </location>
</feature>
<accession>A5FVC8</accession>
<evidence type="ECO:0000259" key="2">
    <source>
        <dbReference type="Pfam" id="PF04809"/>
    </source>
</evidence>
<dbReference type="AlphaFoldDB" id="A5FVC8"/>
<dbReference type="EMBL" id="CP000697">
    <property type="protein sequence ID" value="ABQ29560.1"/>
    <property type="molecule type" value="Genomic_DNA"/>
</dbReference>
<dbReference type="KEGG" id="acr:Acry_0333"/>
<dbReference type="Gene3D" id="3.30.1370.140">
    <property type="entry name" value="HupH hydrogenase expression protein, C-terminal domain"/>
    <property type="match status" value="2"/>
</dbReference>
<gene>
    <name evidence="3" type="ordered locus">Acry_0333</name>
</gene>
<reference evidence="3 4" key="1">
    <citation type="submission" date="2007-05" db="EMBL/GenBank/DDBJ databases">
        <title>Complete sequence of chromosome of Acidiphilium cryptum JF-5.</title>
        <authorList>
            <consortium name="US DOE Joint Genome Institute"/>
            <person name="Copeland A."/>
            <person name="Lucas S."/>
            <person name="Lapidus A."/>
            <person name="Barry K."/>
            <person name="Detter J.C."/>
            <person name="Glavina del Rio T."/>
            <person name="Hammon N."/>
            <person name="Israni S."/>
            <person name="Dalin E."/>
            <person name="Tice H."/>
            <person name="Pitluck S."/>
            <person name="Sims D."/>
            <person name="Brettin T."/>
            <person name="Bruce D."/>
            <person name="Han C."/>
            <person name="Schmutz J."/>
            <person name="Larimer F."/>
            <person name="Land M."/>
            <person name="Hauser L."/>
            <person name="Kyrpides N."/>
            <person name="Kim E."/>
            <person name="Magnuson T."/>
            <person name="Richardson P."/>
        </authorList>
    </citation>
    <scope>NUCLEOTIDE SEQUENCE [LARGE SCALE GENOMIC DNA]</scope>
    <source>
        <strain evidence="3 4">JF-5</strain>
    </source>
</reference>
<keyword evidence="4" id="KW-1185">Reference proteome</keyword>
<name>A5FVC8_ACICJ</name>
<dbReference type="InterPro" id="IPR038527">
    <property type="entry name" value="HupH_C_sf"/>
</dbReference>
<protein>
    <submittedName>
        <fullName evidence="3">HupH hydrogenase expression protein</fullName>
    </submittedName>
</protein>
<dbReference type="Proteomes" id="UP000000245">
    <property type="component" value="Chromosome"/>
</dbReference>
<dbReference type="InterPro" id="IPR006894">
    <property type="entry name" value="HupH_Hydgase_express_prot_C"/>
</dbReference>
<feature type="domain" description="HupH hydrogenase expression protein C-terminal" evidence="2">
    <location>
        <begin position="159"/>
        <end position="272"/>
    </location>
</feature>
<dbReference type="STRING" id="349163.Acry_0333"/>
<sequence>MDPFALPARSGTAEAGPDYLALPTEMHVFRAPSLPDDPAARARCRAWLQRIGAALEAAASGAAVGQIVLDEASAADCASLDEILLDGEVSALVLGAPEWQIGETAYTGLWRLRARDAATGRRLDRLEIGPIPAVVAARAAASWGLMELPAPEAIPPEMVNAPHVLAELRARSAAFRPGGAAHVINLGLLPLAEAELTWLVRTLGEGPAIILSGGYGTCRIRSTRLAGTWWVQYYNAADALILNTLEIAAVPAVACAAQDDVAESASRVRALEAAYP</sequence>
<dbReference type="RefSeq" id="WP_011941455.1">
    <property type="nucleotide sequence ID" value="NC_009484.1"/>
</dbReference>
<evidence type="ECO:0000256" key="1">
    <source>
        <dbReference type="ARBA" id="ARBA00010832"/>
    </source>
</evidence>